<accession>A0ABS3FLX8</accession>
<sequence length="49" mass="5612">MPNRAYLFLGSSESLLKLNSDFDLREVGGAFVYVKEQSIRRYGLETLDI</sequence>
<dbReference type="EMBL" id="JAFLQW010000072">
    <property type="protein sequence ID" value="MBO0348100.1"/>
    <property type="molecule type" value="Genomic_DNA"/>
</dbReference>
<keyword evidence="2" id="KW-1185">Reference proteome</keyword>
<name>A0ABS3FLX8_9CYAN</name>
<evidence type="ECO:0000313" key="1">
    <source>
        <dbReference type="EMBL" id="MBO0348100.1"/>
    </source>
</evidence>
<dbReference type="Proteomes" id="UP000664844">
    <property type="component" value="Unassembled WGS sequence"/>
</dbReference>
<protein>
    <submittedName>
        <fullName evidence="1">Uncharacterized protein</fullName>
    </submittedName>
</protein>
<organism evidence="1 2">
    <name type="scientific">Phormidium pseudopriestleyi FRX01</name>
    <dbReference type="NCBI Taxonomy" id="1759528"/>
    <lineage>
        <taxon>Bacteria</taxon>
        <taxon>Bacillati</taxon>
        <taxon>Cyanobacteriota</taxon>
        <taxon>Cyanophyceae</taxon>
        <taxon>Oscillatoriophycideae</taxon>
        <taxon>Oscillatoriales</taxon>
        <taxon>Oscillatoriaceae</taxon>
        <taxon>Phormidium</taxon>
    </lineage>
</organism>
<gene>
    <name evidence="1" type="ORF">J0895_03080</name>
</gene>
<proteinExistence type="predicted"/>
<reference evidence="1 2" key="1">
    <citation type="submission" date="2021-03" db="EMBL/GenBank/DDBJ databases">
        <title>Metabolic Capacity of the Antarctic Cyanobacterium Phormidium pseudopriestleyi that Sustains Oxygenic Photosynthesis in the Presence of Hydrogen Sulfide.</title>
        <authorList>
            <person name="Lumian J.E."/>
            <person name="Jungblut A.D."/>
            <person name="Dillon M.L."/>
            <person name="Hawes I."/>
            <person name="Doran P.T."/>
            <person name="Mackey T.J."/>
            <person name="Dick G.J."/>
            <person name="Grettenberger C.L."/>
            <person name="Sumner D.Y."/>
        </authorList>
    </citation>
    <scope>NUCLEOTIDE SEQUENCE [LARGE SCALE GENOMIC DNA]</scope>
    <source>
        <strain evidence="1 2">FRX01</strain>
    </source>
</reference>
<evidence type="ECO:0000313" key="2">
    <source>
        <dbReference type="Proteomes" id="UP000664844"/>
    </source>
</evidence>
<comment type="caution">
    <text evidence="1">The sequence shown here is derived from an EMBL/GenBank/DDBJ whole genome shotgun (WGS) entry which is preliminary data.</text>
</comment>